<sequence length="267" mass="30587">MPLFFSPQTVSSCLIYFCLFFCIQTQLLVFCLDRVLYRKSLKNSPKSTKSSASNDTVHTRTAVQKTLSEEDKTQEMKAKNKNEKGRSASRGKEDEKGNESEKSIEEPLTISDRIFGDRAMRNSKSKGKLRRREKLGKVKLLPPRNEEKMTKLRLAAKETVLKNFEALEARRRRLLHEMSDDTLSGVSSLAHDLVPSAFSRRIPTDKMENMRMKMVANGNSTGNEETMKKEEERDKDSEWKRSEYQGLKMELKEEEHLQTAVGSPVAS</sequence>
<feature type="compositionally biased region" description="Basic and acidic residues" evidence="1">
    <location>
        <begin position="67"/>
        <end position="104"/>
    </location>
</feature>
<keyword evidence="4" id="KW-1185">Reference proteome</keyword>
<gene>
    <name evidence="3" type="ORF">WR25_09798</name>
</gene>
<evidence type="ECO:0000313" key="3">
    <source>
        <dbReference type="EMBL" id="PAV72955.1"/>
    </source>
</evidence>
<feature type="region of interest" description="Disordered" evidence="1">
    <location>
        <begin position="217"/>
        <end position="242"/>
    </location>
</feature>
<dbReference type="EMBL" id="LIAE01008680">
    <property type="protein sequence ID" value="PAV72955.1"/>
    <property type="molecule type" value="Genomic_DNA"/>
</dbReference>
<evidence type="ECO:0000256" key="2">
    <source>
        <dbReference type="SAM" id="Phobius"/>
    </source>
</evidence>
<protein>
    <submittedName>
        <fullName evidence="3">Uncharacterized protein</fullName>
    </submittedName>
</protein>
<reference evidence="3 4" key="1">
    <citation type="journal article" date="2017" name="Curr. Biol.">
        <title>Genome architecture and evolution of a unichromosomal asexual nematode.</title>
        <authorList>
            <person name="Fradin H."/>
            <person name="Zegar C."/>
            <person name="Gutwein M."/>
            <person name="Lucas J."/>
            <person name="Kovtun M."/>
            <person name="Corcoran D."/>
            <person name="Baugh L.R."/>
            <person name="Kiontke K."/>
            <person name="Gunsalus K."/>
            <person name="Fitch D.H."/>
            <person name="Piano F."/>
        </authorList>
    </citation>
    <scope>NUCLEOTIDE SEQUENCE [LARGE SCALE GENOMIC DNA]</scope>
    <source>
        <strain evidence="3">PF1309</strain>
    </source>
</reference>
<feature type="compositionally biased region" description="Polar residues" evidence="1">
    <location>
        <begin position="43"/>
        <end position="66"/>
    </location>
</feature>
<feature type="region of interest" description="Disordered" evidence="1">
    <location>
        <begin position="43"/>
        <end position="104"/>
    </location>
</feature>
<accession>A0A2A2KG92</accession>
<feature type="transmembrane region" description="Helical" evidence="2">
    <location>
        <begin position="14"/>
        <end position="37"/>
    </location>
</feature>
<evidence type="ECO:0000256" key="1">
    <source>
        <dbReference type="SAM" id="MobiDB-lite"/>
    </source>
</evidence>
<dbReference type="Proteomes" id="UP000218231">
    <property type="component" value="Unassembled WGS sequence"/>
</dbReference>
<keyword evidence="2" id="KW-0812">Transmembrane</keyword>
<name>A0A2A2KG92_9BILA</name>
<evidence type="ECO:0000313" key="4">
    <source>
        <dbReference type="Proteomes" id="UP000218231"/>
    </source>
</evidence>
<feature type="compositionally biased region" description="Basic and acidic residues" evidence="1">
    <location>
        <begin position="225"/>
        <end position="242"/>
    </location>
</feature>
<comment type="caution">
    <text evidence="3">The sequence shown here is derived from an EMBL/GenBank/DDBJ whole genome shotgun (WGS) entry which is preliminary data.</text>
</comment>
<keyword evidence="2" id="KW-0472">Membrane</keyword>
<keyword evidence="2" id="KW-1133">Transmembrane helix</keyword>
<dbReference type="AlphaFoldDB" id="A0A2A2KG92"/>
<organism evidence="3 4">
    <name type="scientific">Diploscapter pachys</name>
    <dbReference type="NCBI Taxonomy" id="2018661"/>
    <lineage>
        <taxon>Eukaryota</taxon>
        <taxon>Metazoa</taxon>
        <taxon>Ecdysozoa</taxon>
        <taxon>Nematoda</taxon>
        <taxon>Chromadorea</taxon>
        <taxon>Rhabditida</taxon>
        <taxon>Rhabditina</taxon>
        <taxon>Rhabditomorpha</taxon>
        <taxon>Rhabditoidea</taxon>
        <taxon>Rhabditidae</taxon>
        <taxon>Diploscapter</taxon>
    </lineage>
</organism>
<proteinExistence type="predicted"/>